<reference evidence="3" key="2">
    <citation type="submission" date="2013-07" db="EMBL/GenBank/DDBJ databases">
        <authorList>
            <consortium name="The Broad Institute Genome Sequencing Platform"/>
            <person name="Cuomo C."/>
            <person name="Litvintseva A."/>
            <person name="Chen Y."/>
            <person name="Heitman J."/>
            <person name="Sun S."/>
            <person name="Springer D."/>
            <person name="Dromer F."/>
            <person name="Young S.K."/>
            <person name="Zeng Q."/>
            <person name="Gargeya S."/>
            <person name="Fitzgerald M."/>
            <person name="Abouelleil A."/>
            <person name="Alvarado L."/>
            <person name="Berlin A.M."/>
            <person name="Chapman S.B."/>
            <person name="Dewar J."/>
            <person name="Goldberg J."/>
            <person name="Griggs A."/>
            <person name="Gujja S."/>
            <person name="Hansen M."/>
            <person name="Howarth C."/>
            <person name="Imamovic A."/>
            <person name="Larimer J."/>
            <person name="McCowan C."/>
            <person name="Murphy C."/>
            <person name="Pearson M."/>
            <person name="Priest M."/>
            <person name="Roberts A."/>
            <person name="Saif S."/>
            <person name="Shea T."/>
            <person name="Sykes S."/>
            <person name="Wortman J."/>
            <person name="Nusbaum C."/>
            <person name="Birren B."/>
        </authorList>
    </citation>
    <scope>NUCLEOTIDE SEQUENCE</scope>
    <source>
        <strain evidence="3">CBS 10117</strain>
    </source>
</reference>
<dbReference type="OrthoDB" id="2565148at2759"/>
<dbReference type="VEuPathDB" id="FungiDB:I303_05199"/>
<accession>A0A1A6A2Q8</accession>
<gene>
    <name evidence="2" type="ORF">I303_05199</name>
    <name evidence="3" type="ORF">I303_105354</name>
</gene>
<dbReference type="KEGG" id="kdj:28968898"/>
<evidence type="ECO:0000256" key="1">
    <source>
        <dbReference type="SAM" id="MobiDB-lite"/>
    </source>
</evidence>
<feature type="region of interest" description="Disordered" evidence="1">
    <location>
        <begin position="159"/>
        <end position="202"/>
    </location>
</feature>
<dbReference type="EMBL" id="KI894032">
    <property type="protein sequence ID" value="OBR84341.1"/>
    <property type="molecule type" value="Genomic_DNA"/>
</dbReference>
<reference evidence="2" key="1">
    <citation type="submission" date="2013-07" db="EMBL/GenBank/DDBJ databases">
        <title>The Genome Sequence of Cryptococcus dejecticola CBS10117.</title>
        <authorList>
            <consortium name="The Broad Institute Genome Sequencing Platform"/>
            <person name="Cuomo C."/>
            <person name="Litvintseva A."/>
            <person name="Chen Y."/>
            <person name="Heitman J."/>
            <person name="Sun S."/>
            <person name="Springer D."/>
            <person name="Dromer F."/>
            <person name="Young S.K."/>
            <person name="Zeng Q."/>
            <person name="Gargeya S."/>
            <person name="Fitzgerald M."/>
            <person name="Abouelleil A."/>
            <person name="Alvarado L."/>
            <person name="Berlin A.M."/>
            <person name="Chapman S.B."/>
            <person name="Dewar J."/>
            <person name="Goldberg J."/>
            <person name="Griggs A."/>
            <person name="Gujja S."/>
            <person name="Hansen M."/>
            <person name="Howarth C."/>
            <person name="Imamovic A."/>
            <person name="Larimer J."/>
            <person name="McCowan C."/>
            <person name="Murphy C."/>
            <person name="Pearson M."/>
            <person name="Priest M."/>
            <person name="Roberts A."/>
            <person name="Saif S."/>
            <person name="Shea T."/>
            <person name="Sykes S."/>
            <person name="Wortman J."/>
            <person name="Nusbaum C."/>
            <person name="Birren B."/>
        </authorList>
    </citation>
    <scope>NUCLEOTIDE SEQUENCE [LARGE SCALE GENOMIC DNA]</scope>
    <source>
        <strain evidence="2">CBS 10117</strain>
    </source>
</reference>
<evidence type="ECO:0000313" key="4">
    <source>
        <dbReference type="Proteomes" id="UP000078595"/>
    </source>
</evidence>
<dbReference type="Proteomes" id="UP000078595">
    <property type="component" value="Chromosome 6"/>
</dbReference>
<proteinExistence type="predicted"/>
<keyword evidence="4" id="KW-1185">Reference proteome</keyword>
<evidence type="ECO:0000313" key="3">
    <source>
        <dbReference type="EMBL" id="WWC62757.1"/>
    </source>
</evidence>
<name>A0A1A6A2Q8_9TREE</name>
<dbReference type="AlphaFoldDB" id="A0A1A6A2Q8"/>
<evidence type="ECO:0000313" key="2">
    <source>
        <dbReference type="EMBL" id="OBR84341.1"/>
    </source>
</evidence>
<feature type="compositionally biased region" description="Basic and acidic residues" evidence="1">
    <location>
        <begin position="169"/>
        <end position="202"/>
    </location>
</feature>
<sequence length="202" mass="22429">MDYLTIITTRSLILFPPSSSLPPTMNPHRPLPDSPLSSPITPTPALTPMSELGRSLLHPSEITLPISSLIYNEANCAYYLNHHVITTSPSNPFSSAEYSSERGRKTEVEVMVYKELDRVKMFTRALGRWFNQNSSRMDEGTLGDLANKYGLSLEDVHNQASKGQGGQAGHHDGDEMTVHHGHDENGKRHYSDISKEETALLV</sequence>
<organism evidence="2">
    <name type="scientific">Kwoniella dejecticola CBS 10117</name>
    <dbReference type="NCBI Taxonomy" id="1296121"/>
    <lineage>
        <taxon>Eukaryota</taxon>
        <taxon>Fungi</taxon>
        <taxon>Dikarya</taxon>
        <taxon>Basidiomycota</taxon>
        <taxon>Agaricomycotina</taxon>
        <taxon>Tremellomycetes</taxon>
        <taxon>Tremellales</taxon>
        <taxon>Cryptococcaceae</taxon>
        <taxon>Kwoniella</taxon>
    </lineage>
</organism>
<protein>
    <submittedName>
        <fullName evidence="2">Uncharacterized protein</fullName>
    </submittedName>
</protein>
<dbReference type="EMBL" id="CP144535">
    <property type="protein sequence ID" value="WWC62757.1"/>
    <property type="molecule type" value="Genomic_DNA"/>
</dbReference>
<dbReference type="GeneID" id="28968898"/>
<reference evidence="3" key="3">
    <citation type="submission" date="2024-02" db="EMBL/GenBank/DDBJ databases">
        <title>Comparative genomics of Cryptococcus and Kwoniella reveals pathogenesis evolution and contrasting modes of karyotype evolution via chromosome fusion or intercentromeric recombination.</title>
        <authorList>
            <person name="Coelho M.A."/>
            <person name="David-Palma M."/>
            <person name="Shea T."/>
            <person name="Bowers K."/>
            <person name="McGinley-Smith S."/>
            <person name="Mohammad A.W."/>
            <person name="Gnirke A."/>
            <person name="Yurkov A.M."/>
            <person name="Nowrousian M."/>
            <person name="Sun S."/>
            <person name="Cuomo C.A."/>
            <person name="Heitman J."/>
        </authorList>
    </citation>
    <scope>NUCLEOTIDE SEQUENCE</scope>
    <source>
        <strain evidence="3">CBS 10117</strain>
    </source>
</reference>
<dbReference type="RefSeq" id="XP_018262183.1">
    <property type="nucleotide sequence ID" value="XM_018408492.1"/>
</dbReference>